<sequence length="589" mass="67444">MNNSSMSNGRTTNSSGRNSATTRSFRNKLANVSRTSAALVASLSSAFSGKCNFAISSQIIDRQSSPELMKIKETVKGIPAIEFRTLSGFSKQIHDNNSRLQNYRREAFLNREFVSNEPPSKQVEEYGKMVRWVREEQNSFGIWGIEFIECHKKAIIERNAWITCEADKIDLKIRAIYTLRENTEYWQGFWEAIKDKLVPNISSAGPKAIQPLLALVSWAAELINSSTVYNKSWEREKFLEVLDTWEDMLTRDQKVILATKDEMSKYVGLMSKAKGLWSSEVDFVWLIHVDYFNEGNVNYYESCLQDLERAERMLSLTIKPFDEALNQIQPFYGSGISVQRTTKDFCDHVPYISIHLKQLLTAKGIIADCREEEYEENVYRLARIIYGRLENLKELCAQWSKSVDPGQLEKFLMEGTIVFLRETHEIIKAIKGILQTETQDSKRKQASKKRMEWDRRYKCWGWNDRPLVTSASAIGVLEDLDTIVKAIHGLSISTGTGTNMLSIGSAAEAKRSQVEFNRSNSLLSEFFRVLSAEIERGAIEFPEKKEKKEKEQPVAETKKSRGGVLRRQWARWRGTKPAAPNPMEELGLI</sequence>
<dbReference type="AlphaFoldDB" id="A0A8H7F328"/>
<name>A0A8H7F328_AGABI</name>
<feature type="compositionally biased region" description="Basic and acidic residues" evidence="1">
    <location>
        <begin position="544"/>
        <end position="559"/>
    </location>
</feature>
<accession>A0A8H7F328</accession>
<dbReference type="Proteomes" id="UP000629468">
    <property type="component" value="Unassembled WGS sequence"/>
</dbReference>
<dbReference type="EMBL" id="JABXXO010000006">
    <property type="protein sequence ID" value="KAF7775853.1"/>
    <property type="molecule type" value="Genomic_DNA"/>
</dbReference>
<gene>
    <name evidence="2" type="ORF">Agabi119p4_4246</name>
</gene>
<feature type="region of interest" description="Disordered" evidence="1">
    <location>
        <begin position="1"/>
        <end position="23"/>
    </location>
</feature>
<proteinExistence type="predicted"/>
<comment type="caution">
    <text evidence="2">The sequence shown here is derived from an EMBL/GenBank/DDBJ whole genome shotgun (WGS) entry which is preliminary data.</text>
</comment>
<evidence type="ECO:0000313" key="3">
    <source>
        <dbReference type="Proteomes" id="UP000629468"/>
    </source>
</evidence>
<organism evidence="2 3">
    <name type="scientific">Agaricus bisporus var. burnettii</name>
    <dbReference type="NCBI Taxonomy" id="192524"/>
    <lineage>
        <taxon>Eukaryota</taxon>
        <taxon>Fungi</taxon>
        <taxon>Dikarya</taxon>
        <taxon>Basidiomycota</taxon>
        <taxon>Agaricomycotina</taxon>
        <taxon>Agaricomycetes</taxon>
        <taxon>Agaricomycetidae</taxon>
        <taxon>Agaricales</taxon>
        <taxon>Agaricineae</taxon>
        <taxon>Agaricaceae</taxon>
        <taxon>Agaricus</taxon>
    </lineage>
</organism>
<reference evidence="2 3" key="1">
    <citation type="journal article" name="Sci. Rep.">
        <title>Telomere-to-telomere assembled and centromere annotated genomes of the two main subspecies of the button mushroom Agaricus bisporus reveal especially polymorphic chromosome ends.</title>
        <authorList>
            <person name="Sonnenberg A.S.M."/>
            <person name="Sedaghat-Telgerd N."/>
            <person name="Lavrijssen B."/>
            <person name="Ohm R.A."/>
            <person name="Hendrickx P.M."/>
            <person name="Scholtmeijer K."/>
            <person name="Baars J.J.P."/>
            <person name="van Peer A."/>
        </authorList>
    </citation>
    <scope>NUCLEOTIDE SEQUENCE [LARGE SCALE GENOMIC DNA]</scope>
    <source>
        <strain evidence="2 3">H119_p4</strain>
    </source>
</reference>
<evidence type="ECO:0000256" key="1">
    <source>
        <dbReference type="SAM" id="MobiDB-lite"/>
    </source>
</evidence>
<protein>
    <submittedName>
        <fullName evidence="2">Uncharacterized protein</fullName>
    </submittedName>
</protein>
<evidence type="ECO:0000313" key="2">
    <source>
        <dbReference type="EMBL" id="KAF7775853.1"/>
    </source>
</evidence>
<feature type="region of interest" description="Disordered" evidence="1">
    <location>
        <begin position="544"/>
        <end position="589"/>
    </location>
</feature>